<dbReference type="InterPro" id="IPR056884">
    <property type="entry name" value="NPHP3-like_N"/>
</dbReference>
<dbReference type="InterPro" id="IPR016024">
    <property type="entry name" value="ARM-type_fold"/>
</dbReference>
<organism evidence="7 8">
    <name type="scientific">Rotaria sordida</name>
    <dbReference type="NCBI Taxonomy" id="392033"/>
    <lineage>
        <taxon>Eukaryota</taxon>
        <taxon>Metazoa</taxon>
        <taxon>Spiralia</taxon>
        <taxon>Gnathifera</taxon>
        <taxon>Rotifera</taxon>
        <taxon>Eurotatoria</taxon>
        <taxon>Bdelloidea</taxon>
        <taxon>Philodinida</taxon>
        <taxon>Philodinidae</taxon>
        <taxon>Rotaria</taxon>
    </lineage>
</organism>
<dbReference type="PANTHER" id="PTHR28623">
    <property type="entry name" value="PROTEIN FAM118B"/>
    <property type="match status" value="1"/>
</dbReference>
<dbReference type="InterPro" id="IPR038916">
    <property type="entry name" value="FAM118"/>
</dbReference>
<dbReference type="Gene3D" id="3.40.50.300">
    <property type="entry name" value="P-loop containing nucleotide triphosphate hydrolases"/>
    <property type="match status" value="1"/>
</dbReference>
<evidence type="ECO:0000256" key="1">
    <source>
        <dbReference type="ARBA" id="ARBA00006491"/>
    </source>
</evidence>
<dbReference type="EMBL" id="CAJNOH010000482">
    <property type="protein sequence ID" value="CAF1053864.1"/>
    <property type="molecule type" value="Genomic_DNA"/>
</dbReference>
<evidence type="ECO:0000313" key="8">
    <source>
        <dbReference type="Proteomes" id="UP000663870"/>
    </source>
</evidence>
<keyword evidence="4" id="KW-0007">Acetylation</keyword>
<dbReference type="Pfam" id="PF24883">
    <property type="entry name" value="NPHP3_N"/>
    <property type="match status" value="1"/>
</dbReference>
<reference evidence="7" key="1">
    <citation type="submission" date="2021-02" db="EMBL/GenBank/DDBJ databases">
        <authorList>
            <person name="Nowell W R."/>
        </authorList>
    </citation>
    <scope>NUCLEOTIDE SEQUENCE</scope>
</reference>
<dbReference type="SUPFAM" id="SSF52540">
    <property type="entry name" value="P-loop containing nucleoside triphosphate hydrolases"/>
    <property type="match status" value="1"/>
</dbReference>
<evidence type="ECO:0000256" key="2">
    <source>
        <dbReference type="ARBA" id="ARBA00022553"/>
    </source>
</evidence>
<gene>
    <name evidence="7" type="ORF">JXQ802_LOCUS25343</name>
    <name evidence="6" type="ORF">PYM288_LOCUS17289</name>
</gene>
<dbReference type="PANTHER" id="PTHR28623:SF2">
    <property type="entry name" value="PROTEIN FAM118A"/>
    <property type="match status" value="1"/>
</dbReference>
<dbReference type="EMBL" id="CAJNOL010000851">
    <property type="protein sequence ID" value="CAF1219032.1"/>
    <property type="molecule type" value="Genomic_DNA"/>
</dbReference>
<evidence type="ECO:0000256" key="4">
    <source>
        <dbReference type="ARBA" id="ARBA00022990"/>
    </source>
</evidence>
<dbReference type="SUPFAM" id="SSF48371">
    <property type="entry name" value="ARM repeat"/>
    <property type="match status" value="1"/>
</dbReference>
<protein>
    <recommendedName>
        <fullName evidence="5">Nephrocystin 3-like N-terminal domain-containing protein</fullName>
    </recommendedName>
</protein>
<dbReference type="Proteomes" id="UP000663854">
    <property type="component" value="Unassembled WGS sequence"/>
</dbReference>
<proteinExistence type="inferred from homology"/>
<accession>A0A814XMG6</accession>
<evidence type="ECO:0000259" key="5">
    <source>
        <dbReference type="Pfam" id="PF24883"/>
    </source>
</evidence>
<evidence type="ECO:0000313" key="6">
    <source>
        <dbReference type="EMBL" id="CAF1053864.1"/>
    </source>
</evidence>
<comment type="similarity">
    <text evidence="1">Belongs to the FAM118 family.</text>
</comment>
<dbReference type="Pfam" id="PF13289">
    <property type="entry name" value="SIR2_2"/>
    <property type="match status" value="1"/>
</dbReference>
<evidence type="ECO:0000256" key="3">
    <source>
        <dbReference type="ARBA" id="ARBA00022737"/>
    </source>
</evidence>
<keyword evidence="3" id="KW-0677">Repeat</keyword>
<keyword evidence="8" id="KW-1185">Reference proteome</keyword>
<dbReference type="InterPro" id="IPR027417">
    <property type="entry name" value="P-loop_NTPase"/>
</dbReference>
<sequence>MTDEIQKVKIDIALNHAIIFVGTDVSIYTTNDEKDVFYWKGLLKDGLEGCYQSGWISDKEFEDFNNKFDSDTADIDDYLLAINRIKFCFKIESDEYPTWLREIVGKLSAKKPELIKAIGELGCPILTTNYDLLLEDILEKKPLTWNKYYINNIDDSLENLKNYILHVHEDFEESNSIILSSNNYNEIRENEFEQSKLRTLLETKTLLFIGYGAGMSDPSFSNLLKWIFHITDKKSLSIYKFIKSNKNKMFNQLSNVSFLENIKEIQFGNTFEDLLQFIKNLKSFTPLIHKSLSLTNKKENIREKYLNYLINEYGHVSIFGFSNININLPLQSVYVELKFDPTHPSIKAMKMLEINEEFKRKLLSPGFFNENERKQLNRAILETNASNPDTIYKDFMIDQWLNVLLNNKNIFTINEVNAIKNKLNQLKQSILEKNNLKEAKQYQIQQVYYKFKHFIILGNPGSGKTTLSKWLIINMAKQCLGKKNMLFDNNCSIKNKIPILIPIWKYIDQLKENSNKQKQTLLQYIYENINTLNSTYFNDEERKELSSFIIESLLEGNILVIFEGLDEVPIHIDRSDLMKEINTLLERGIDYDIKSNKLIYSTYEQKEINNTKDPTIGNRFIVTSRIEGNYFEEINFYIPRLTIEDMTNDALKLFCSSYMECIQNISIKNGRHIKEHKIDQLYNNITKNKDIFQLAINPQLASIIVSVYYQYGDKLPEKRIDLYEKAIEQIIERLVICNINSPTYYVSQELELNTIILWSIMQDIAEYLHSKVEGLSENILKKIIRKCLFDYQKQSSKNSKLNIDDLILNLIDIFKYQAGLFNEFGHNSFRFIHRTFQEYLAAKSIIYSYGIKRSEDIIYENIKNKIGNPNWRVPLSMTFGLLSKSIQHNELFNNIIIRLLKDEQDSSNTLLVSFVIIDSLNDMYFSLKEIEYELIKKLADMLLLDYENISGFSRLKEHQELIESYFLKLKKKYDCTMTEWFIEKINNEENIAACANIIYQLKWYNSIFHEIFLKNLHNDSINWNWSIDSILRFYSNDIKNKAILTQLKFKNEINKNPKIIKYIIKNNDWLQYYEIAQFLDLSDNQRAPFIFYYQEVWDRNDPAYSMAVHLDTVVPTHHWNEKPIFNKNEIYKESFLTTKILELLNEEKSTTDLKEELRKQLNIQNLNTNEKMDTYIALIILGDFDFINILIKEEEEMFIKYFTNRIEQLIYILKDPIARWSSYISKYLLAIYNSIKVNQLKFNLNFSDYCKIYLSLIANSGGLPIDTSELAEAMDNSENKYSLYAEYFAFKCTGFFDNFRYNIAVISDTFKDAGKIDQIMESFLKISDTIQIYRPIRAYPWPTDIFTFKLIYEDDIPIAFFNCLENINTNVPYLVDSVSEIFFREGYFNRNPELIPLVILLHFGIMSKDLDRFKIYKNLLPELVDKSDLKDFLFEKIQSMCNPYYKSRALYQLAEFYDEKSYELLNESFTLTKHIQEPTLKFQVLEKIFSIVHYKELQYKLFIQQIVNELVLTFDNIKDLYNQFIASIRLSFYGSGEFRKKYLTNAIEILTKMDEDDNKLKLIIKLKPLINIYDDLQIKLNEIIETLKNKIHNYFINSYYGRILFTEILPVHISNLSLDISQNLENENSNKKIVDISDYTELQALFLLFAQLNDIKLVINKTENTDQLWINLFKDTNNQSNIEEILNIGLRNEIFLTPQVAIIIDELIEKRKEDIISIIFPYIIKPSNEVLPIVHRWFTDYNNNQIKKLSALLLAEAKHIFEPAIDTIIDLLKIDNDQMRYRAQRIFQHPERNPKEPNKRISVISEKTLMKILKNILVKEQLPRVRAYIASFFYDLLWDDPTVFRNLYKNINQSEDRNSTSRRRMDFFSRIHFINDPTWNSIMGTLESSLDPSYIEELLYSTMLLMQYNQITQEKWLEFARILSVTDTSQFREKLFFVYTDVERIEFIIDNIYALTNINDETFFEILESKIINEISIKVENLAQNTYNEMKRIGRCNFYVSNNLNKTILNILNNISINIILMENLIKWLILQMTNFKGFNDTIFSLTLCENLLSLVSACVQKEDYLYRKIINSSNFNKIQIIILLEKMLNYHPYFPARGNAFILLSAMDQSDHKVIINAMNTLLDENVVKEYSVIGIPLIHLLPNAFIDDLLESLKNESAIKAYEILKIFIELALNEKIDADSKTKIIKYLVNEIGQLKSKKPINYYYTEIKIPFTTTLENELYKAWIKIQGLSGKTQFYLFTHSTIKQIRTQIKHFIIFHLIE</sequence>
<dbReference type="Proteomes" id="UP000663870">
    <property type="component" value="Unassembled WGS sequence"/>
</dbReference>
<evidence type="ECO:0000313" key="7">
    <source>
        <dbReference type="EMBL" id="CAF1219032.1"/>
    </source>
</evidence>
<keyword evidence="2" id="KW-0597">Phosphoprotein</keyword>
<comment type="caution">
    <text evidence="7">The sequence shown here is derived from an EMBL/GenBank/DDBJ whole genome shotgun (WGS) entry which is preliminary data.</text>
</comment>
<feature type="domain" description="Nephrocystin 3-like N-terminal" evidence="5">
    <location>
        <begin position="453"/>
        <end position="585"/>
    </location>
</feature>
<name>A0A814XMG6_9BILA</name>